<feature type="domain" description="RING-type" evidence="6">
    <location>
        <begin position="163"/>
        <end position="203"/>
    </location>
</feature>
<evidence type="ECO:0000256" key="3">
    <source>
        <dbReference type="ARBA" id="ARBA00022833"/>
    </source>
</evidence>
<dbReference type="Gene3D" id="3.30.40.10">
    <property type="entry name" value="Zinc/RING finger domain, C3HC4 (zinc finger)"/>
    <property type="match status" value="1"/>
</dbReference>
<dbReference type="AlphaFoldDB" id="A0AAP0JAR9"/>
<organism evidence="8 9">
    <name type="scientific">Stephania japonica</name>
    <dbReference type="NCBI Taxonomy" id="461633"/>
    <lineage>
        <taxon>Eukaryota</taxon>
        <taxon>Viridiplantae</taxon>
        <taxon>Streptophyta</taxon>
        <taxon>Embryophyta</taxon>
        <taxon>Tracheophyta</taxon>
        <taxon>Spermatophyta</taxon>
        <taxon>Magnoliopsida</taxon>
        <taxon>Ranunculales</taxon>
        <taxon>Menispermaceae</taxon>
        <taxon>Menispermoideae</taxon>
        <taxon>Cissampelideae</taxon>
        <taxon>Stephania</taxon>
    </lineage>
</organism>
<keyword evidence="1" id="KW-0479">Metal-binding</keyword>
<dbReference type="PROSITE" id="PS50271">
    <property type="entry name" value="ZF_UBP"/>
    <property type="match status" value="1"/>
</dbReference>
<evidence type="ECO:0000259" key="7">
    <source>
        <dbReference type="PROSITE" id="PS50271"/>
    </source>
</evidence>
<dbReference type="GO" id="GO:0007265">
    <property type="term" value="P:Ras protein signal transduction"/>
    <property type="evidence" value="ECO:0007669"/>
    <property type="project" value="TreeGrafter"/>
</dbReference>
<gene>
    <name evidence="8" type="ORF">Sjap_011158</name>
</gene>
<dbReference type="PANTHER" id="PTHR24007:SF10">
    <property type="entry name" value="BRAP2 RING ZNF UBP DOMAIN-CONTAINING PROTEIN 1"/>
    <property type="match status" value="1"/>
</dbReference>
<dbReference type="InterPro" id="IPR011422">
    <property type="entry name" value="BRAP2/ETP1_RRM"/>
</dbReference>
<dbReference type="GO" id="GO:0005737">
    <property type="term" value="C:cytoplasm"/>
    <property type="evidence" value="ECO:0007669"/>
    <property type="project" value="TreeGrafter"/>
</dbReference>
<evidence type="ECO:0000313" key="8">
    <source>
        <dbReference type="EMBL" id="KAK9130671.1"/>
    </source>
</evidence>
<dbReference type="GO" id="GO:0061630">
    <property type="term" value="F:ubiquitin protein ligase activity"/>
    <property type="evidence" value="ECO:0007669"/>
    <property type="project" value="TreeGrafter"/>
</dbReference>
<sequence>MFTLRIHSVDPAHPVFERPSSSSNSSGKTLNPTIEERRGVVHLFRRISPNPCTAQLSTPLLFVVAVPSHLSSDNFLRFCGSYIDHVSEIILIRNDAIEDQYSVLIRVADQKWASSFHRNFNGRPFSSTEAEVCHILFAESVEYTELLEYAATPPLGFTELPTCPVCLERLDQDTSGILATHCDHSFHCPCNSKWTDSSCLVCRLCQQQAERPTCSLCGASENLWICVICGFIGCGRYKERHAIQHWKDTQHCYSLDVKTQQVWDYVGDTYVHRLNQSKADGKLVDLNSSYGSLSDDCESCALDSESGISIAVLDSKVEAIVDEYNRLLANQLENQRQYYEKLILEAKCKREKAISEALEKACKLQDIQLKIEKCVEEKKVIANINENLVKNQEVYMKRLKEIEKRQSASIKDKDEKILDLEEQIRDIRVYVEAQRTVDKTTDADSVKGGTLLPVPSQHSPSPNSKRRSKNNNKRN</sequence>
<feature type="domain" description="UBP-type" evidence="7">
    <location>
        <begin position="197"/>
        <end position="290"/>
    </location>
</feature>
<evidence type="ECO:0000256" key="2">
    <source>
        <dbReference type="ARBA" id="ARBA00022771"/>
    </source>
</evidence>
<dbReference type="Pfam" id="PF02148">
    <property type="entry name" value="zf-UBP"/>
    <property type="match status" value="1"/>
</dbReference>
<dbReference type="InterPro" id="IPR047243">
    <property type="entry name" value="RING-H2_BRAP2"/>
</dbReference>
<evidence type="ECO:0000256" key="5">
    <source>
        <dbReference type="SAM" id="MobiDB-lite"/>
    </source>
</evidence>
<accession>A0AAP0JAR9</accession>
<evidence type="ECO:0000259" key="6">
    <source>
        <dbReference type="PROSITE" id="PS50089"/>
    </source>
</evidence>
<protein>
    <recommendedName>
        <fullName evidence="10">BRCA1-associated protein</fullName>
    </recommendedName>
</protein>
<keyword evidence="9" id="KW-1185">Reference proteome</keyword>
<evidence type="ECO:0000256" key="1">
    <source>
        <dbReference type="ARBA" id="ARBA00022723"/>
    </source>
</evidence>
<keyword evidence="2 4" id="KW-0863">Zinc-finger</keyword>
<dbReference type="Proteomes" id="UP001417504">
    <property type="component" value="Unassembled WGS sequence"/>
</dbReference>
<dbReference type="InterPro" id="IPR013083">
    <property type="entry name" value="Znf_RING/FYVE/PHD"/>
</dbReference>
<dbReference type="GO" id="GO:0016567">
    <property type="term" value="P:protein ubiquitination"/>
    <property type="evidence" value="ECO:0007669"/>
    <property type="project" value="TreeGrafter"/>
</dbReference>
<comment type="caution">
    <text evidence="8">The sequence shown here is derived from an EMBL/GenBank/DDBJ whole genome shotgun (WGS) entry which is preliminary data.</text>
</comment>
<dbReference type="PROSITE" id="PS50089">
    <property type="entry name" value="ZF_RING_2"/>
    <property type="match status" value="1"/>
</dbReference>
<dbReference type="SUPFAM" id="SSF57850">
    <property type="entry name" value="RING/U-box"/>
    <property type="match status" value="1"/>
</dbReference>
<feature type="compositionally biased region" description="Basic residues" evidence="5">
    <location>
        <begin position="464"/>
        <end position="475"/>
    </location>
</feature>
<evidence type="ECO:0008006" key="10">
    <source>
        <dbReference type="Google" id="ProtNLM"/>
    </source>
</evidence>
<reference evidence="8 9" key="1">
    <citation type="submission" date="2024-01" db="EMBL/GenBank/DDBJ databases">
        <title>Genome assemblies of Stephania.</title>
        <authorList>
            <person name="Yang L."/>
        </authorList>
    </citation>
    <scope>NUCLEOTIDE SEQUENCE [LARGE SCALE GENOMIC DNA]</scope>
    <source>
        <strain evidence="8">QJT</strain>
        <tissue evidence="8">Leaf</tissue>
    </source>
</reference>
<dbReference type="GO" id="GO:0008270">
    <property type="term" value="F:zinc ion binding"/>
    <property type="evidence" value="ECO:0007669"/>
    <property type="project" value="UniProtKB-KW"/>
</dbReference>
<dbReference type="InterPro" id="IPR001607">
    <property type="entry name" value="Znf_UBP"/>
</dbReference>
<evidence type="ECO:0000256" key="4">
    <source>
        <dbReference type="PROSITE-ProRule" id="PRU00502"/>
    </source>
</evidence>
<dbReference type="FunFam" id="3.30.40.10:FF:000555">
    <property type="entry name" value="Zinc finger (Ubiquitin-hydrolase) domain-containing protein"/>
    <property type="match status" value="1"/>
</dbReference>
<feature type="region of interest" description="Disordered" evidence="5">
    <location>
        <begin position="438"/>
        <end position="475"/>
    </location>
</feature>
<dbReference type="SMART" id="SM00184">
    <property type="entry name" value="RING"/>
    <property type="match status" value="1"/>
</dbReference>
<name>A0AAP0JAR9_9MAGN</name>
<dbReference type="PANTHER" id="PTHR24007">
    <property type="entry name" value="BRCA1-ASSOCIATED PROTEIN"/>
    <property type="match status" value="1"/>
</dbReference>
<keyword evidence="3" id="KW-0862">Zinc</keyword>
<dbReference type="CDD" id="cd16457">
    <property type="entry name" value="RING-H2_BRAP2"/>
    <property type="match status" value="1"/>
</dbReference>
<dbReference type="EMBL" id="JBBNAE010000004">
    <property type="protein sequence ID" value="KAK9130671.1"/>
    <property type="molecule type" value="Genomic_DNA"/>
</dbReference>
<proteinExistence type="predicted"/>
<dbReference type="SMART" id="SM00290">
    <property type="entry name" value="ZnF_UBP"/>
    <property type="match status" value="1"/>
</dbReference>
<dbReference type="Pfam" id="PF07576">
    <property type="entry name" value="BRAP2"/>
    <property type="match status" value="1"/>
</dbReference>
<dbReference type="InterPro" id="IPR001841">
    <property type="entry name" value="Znf_RING"/>
</dbReference>
<evidence type="ECO:0000313" key="9">
    <source>
        <dbReference type="Proteomes" id="UP001417504"/>
    </source>
</evidence>